<protein>
    <submittedName>
        <fullName evidence="2">DUF2235 domain-containing protein</fullName>
    </submittedName>
</protein>
<dbReference type="Proteomes" id="UP000256512">
    <property type="component" value="Unassembled WGS sequence"/>
</dbReference>
<gene>
    <name evidence="2" type="ORF">DRF62_17880</name>
</gene>
<evidence type="ECO:0000313" key="3">
    <source>
        <dbReference type="Proteomes" id="UP000256512"/>
    </source>
</evidence>
<dbReference type="RefSeq" id="WP_115951517.1">
    <property type="nucleotide sequence ID" value="NZ_QNVS01000082.1"/>
</dbReference>
<evidence type="ECO:0000313" key="2">
    <source>
        <dbReference type="EMBL" id="REC51038.1"/>
    </source>
</evidence>
<reference evidence="2 3" key="1">
    <citation type="journal article" date="2006" name="Int. J. Syst. Evol. Microbiol.">
        <title>Chryseobacterium piscium sp. nov., isolated from fish of the South Atlantic Ocean off South Africa.</title>
        <authorList>
            <person name="de Beer H."/>
            <person name="Hugo C.J."/>
            <person name="Jooste P.J."/>
            <person name="Vancanneyt M."/>
            <person name="Coenye T."/>
            <person name="Vandamme P."/>
        </authorList>
    </citation>
    <scope>NUCLEOTIDE SEQUENCE [LARGE SCALE GENOMIC DNA]</scope>
    <source>
        <strain evidence="2 3">CCUG 51923</strain>
    </source>
</reference>
<proteinExistence type="predicted"/>
<accession>A0A3D9BCB4</accession>
<dbReference type="Pfam" id="PF09994">
    <property type="entry name" value="T6SS_Tle1-like_cat"/>
    <property type="match status" value="1"/>
</dbReference>
<name>A0A3D9BCB4_9FLAO</name>
<evidence type="ECO:0000259" key="1">
    <source>
        <dbReference type="Pfam" id="PF09994"/>
    </source>
</evidence>
<organism evidence="2 3">
    <name type="scientific">Chryseobacterium piscium</name>
    <dbReference type="NCBI Taxonomy" id="333702"/>
    <lineage>
        <taxon>Bacteria</taxon>
        <taxon>Pseudomonadati</taxon>
        <taxon>Bacteroidota</taxon>
        <taxon>Flavobacteriia</taxon>
        <taxon>Flavobacteriales</taxon>
        <taxon>Weeksellaceae</taxon>
        <taxon>Chryseobacterium group</taxon>
        <taxon>Chryseobacterium</taxon>
    </lineage>
</organism>
<dbReference type="PANTHER" id="PTHR33840:SF1">
    <property type="entry name" value="TLE1 PHOSPHOLIPASE DOMAIN-CONTAINING PROTEIN"/>
    <property type="match status" value="1"/>
</dbReference>
<dbReference type="PANTHER" id="PTHR33840">
    <property type="match status" value="1"/>
</dbReference>
<comment type="caution">
    <text evidence="2">The sequence shown here is derived from an EMBL/GenBank/DDBJ whole genome shotgun (WGS) entry which is preliminary data.</text>
</comment>
<feature type="domain" description="T6SS Phospholipase effector Tle1-like catalytic" evidence="1">
    <location>
        <begin position="66"/>
        <end position="358"/>
    </location>
</feature>
<sequence length="548" mass="61012">MSIEYFVEGKVSSQTEGDQLAFSKGDIAHNGIKNVLQNGTDTGVSYNNPSQVNPNDKPVNTINVSLNLFFDGTLNNKTNTEQGLSKDKKSGSYTNDYSNVARGYDAIDPTADNQVSWYIEGIGTVDGKSDNDTLGLPVRGAGLGVAERGIKAKVTKGCIKGAEAIKNNFGSKEIDVLSVNVYGFSRGAAAARHFIKVSTTAPQTSKKIGGGLTVYPPDFYELSKAEEKKDEKAIEQILNIAKDKTDSYLLNFGYFGACLVSNNLKIKKIKFNFVGLYDTVASYGANHRGNWFVKNDSEQLGLNAVQNAHFIFQIASADEFRDNFSLTNIESTGTYGLQFTFPGVHSDIGGGYVDGEKENVLIYKASNDKKSCEKYRNLLIEEGWYDPGQISIVTKTYPTRFGVQYNYELWGKRDLSNHYDKLPLHYMFYFSDLFGVKYLDIQRKKNQITDDTVTKFSSQLQKYVEKCVDLRNSFVKKMQSGQKISSAEYVDKAKTYSYLNFINMNTDDLKDLRKGYLHWSANLDAFGMGPIVSGVHPSSERKRTILDG</sequence>
<keyword evidence="3" id="KW-1185">Reference proteome</keyword>
<dbReference type="InterPro" id="IPR018712">
    <property type="entry name" value="Tle1-like_cat"/>
</dbReference>
<dbReference type="AlphaFoldDB" id="A0A3D9BCB4"/>
<dbReference type="EMBL" id="QNVS01000082">
    <property type="protein sequence ID" value="REC51038.1"/>
    <property type="molecule type" value="Genomic_DNA"/>
</dbReference>